<evidence type="ECO:0008006" key="5">
    <source>
        <dbReference type="Google" id="ProtNLM"/>
    </source>
</evidence>
<dbReference type="KEGG" id="shun:DWB77_03335"/>
<dbReference type="EMBL" id="CP032698">
    <property type="protein sequence ID" value="AYG81193.1"/>
    <property type="molecule type" value="Genomic_DNA"/>
</dbReference>
<feature type="compositionally biased region" description="Basic and acidic residues" evidence="1">
    <location>
        <begin position="36"/>
        <end position="49"/>
    </location>
</feature>
<dbReference type="Proteomes" id="UP000271554">
    <property type="component" value="Chromosome"/>
</dbReference>
<name>A0A387HFX5_9ACTN</name>
<protein>
    <recommendedName>
        <fullName evidence="5">Enoyl reductase</fullName>
    </recommendedName>
</protein>
<accession>A0A387HFX5</accession>
<keyword evidence="4" id="KW-1185">Reference proteome</keyword>
<feature type="region of interest" description="Disordered" evidence="1">
    <location>
        <begin position="29"/>
        <end position="56"/>
    </location>
</feature>
<dbReference type="AlphaFoldDB" id="A0A387HFX5"/>
<reference evidence="3 4" key="1">
    <citation type="submission" date="2018-10" db="EMBL/GenBank/DDBJ databases">
        <title>Relationship between Morphology and Antimicrobial Activity in Streptomyces.</title>
        <authorList>
            <person name="Kang H.J."/>
            <person name="Kim S.B."/>
        </authorList>
    </citation>
    <scope>NUCLEOTIDE SEQUENCE [LARGE SCALE GENOMIC DNA]</scope>
    <source>
        <strain evidence="3 4">BH38</strain>
    </source>
</reference>
<evidence type="ECO:0000256" key="1">
    <source>
        <dbReference type="SAM" id="MobiDB-lite"/>
    </source>
</evidence>
<evidence type="ECO:0000313" key="3">
    <source>
        <dbReference type="EMBL" id="AYG81193.1"/>
    </source>
</evidence>
<keyword evidence="2" id="KW-0732">Signal</keyword>
<proteinExistence type="predicted"/>
<organism evidence="3 4">
    <name type="scientific">Streptomyces hundungensis</name>
    <dbReference type="NCBI Taxonomy" id="1077946"/>
    <lineage>
        <taxon>Bacteria</taxon>
        <taxon>Bacillati</taxon>
        <taxon>Actinomycetota</taxon>
        <taxon>Actinomycetes</taxon>
        <taxon>Kitasatosporales</taxon>
        <taxon>Streptomycetaceae</taxon>
        <taxon>Streptomyces</taxon>
    </lineage>
</organism>
<dbReference type="OrthoDB" id="4072449at2"/>
<sequence length="344" mass="36251">MREISRGRLGATIATAALFAVAGAPTAWAGVTPGDGTRETDTPKGDAKPDGTLSATAGGVVYDRSRNGSGSAVGPLAPVGNWTPPPCWYAPKYSPAEFKAYVEPIWSVDSTGAAWDASQRDRYVNGKPYTNFNLDKAGKGYWWDSYVDTSYPPGWDACNKPYFWVDKGAPPPADVPEAITPEILAKLAYAEIRVPATQVTLKPDGTSKVNLPTWAWLDKTDFRPVSVTASVPALGISATTTASPVSLKLEPGTADASLYPASGECPINADGSIGTPYEAGSADKAPPCGVTYRRATSGAPYNLKATVTWKIHWVGTGTPGGDLPDGTFGHDQQVTVQEIQAVNR</sequence>
<evidence type="ECO:0000256" key="2">
    <source>
        <dbReference type="SAM" id="SignalP"/>
    </source>
</evidence>
<dbReference type="RefSeq" id="WP_120721995.1">
    <property type="nucleotide sequence ID" value="NZ_CP032698.1"/>
</dbReference>
<gene>
    <name evidence="3" type="ORF">DWB77_03335</name>
</gene>
<feature type="chain" id="PRO_5017424992" description="Enoyl reductase" evidence="2">
    <location>
        <begin position="30"/>
        <end position="344"/>
    </location>
</feature>
<evidence type="ECO:0000313" key="4">
    <source>
        <dbReference type="Proteomes" id="UP000271554"/>
    </source>
</evidence>
<feature type="signal peptide" evidence="2">
    <location>
        <begin position="1"/>
        <end position="29"/>
    </location>
</feature>